<dbReference type="EMBL" id="JAIBOA010000009">
    <property type="protein sequence ID" value="MBW8483956.1"/>
    <property type="molecule type" value="Genomic_DNA"/>
</dbReference>
<organism evidence="3 4">
    <name type="scientific">Actinomadura parmotrematis</name>
    <dbReference type="NCBI Taxonomy" id="2864039"/>
    <lineage>
        <taxon>Bacteria</taxon>
        <taxon>Bacillati</taxon>
        <taxon>Actinomycetota</taxon>
        <taxon>Actinomycetes</taxon>
        <taxon>Streptosporangiales</taxon>
        <taxon>Thermomonosporaceae</taxon>
        <taxon>Actinomadura</taxon>
    </lineage>
</organism>
<dbReference type="InterPro" id="IPR021331">
    <property type="entry name" value="Hva1_TUDOR"/>
</dbReference>
<reference evidence="3 4" key="1">
    <citation type="submission" date="2021-07" db="EMBL/GenBank/DDBJ databases">
        <title>Actinomadura sp. PM05-2 isolated from lichen.</title>
        <authorList>
            <person name="Somphong A."/>
            <person name="Phongsopitanun W."/>
            <person name="Tanasupawat S."/>
            <person name="Peongsungnone V."/>
        </authorList>
    </citation>
    <scope>NUCLEOTIDE SEQUENCE [LARGE SCALE GENOMIC DNA]</scope>
    <source>
        <strain evidence="3 4">PM05-2</strain>
    </source>
</reference>
<evidence type="ECO:0000256" key="1">
    <source>
        <dbReference type="SAM" id="MobiDB-lite"/>
    </source>
</evidence>
<name>A0ABS7FUI6_9ACTN</name>
<keyword evidence="4" id="KW-1185">Reference proteome</keyword>
<dbReference type="Pfam" id="PF11160">
    <property type="entry name" value="Hva1_TUDOR"/>
    <property type="match status" value="1"/>
</dbReference>
<evidence type="ECO:0000313" key="3">
    <source>
        <dbReference type="EMBL" id="MBW8483956.1"/>
    </source>
</evidence>
<accession>A0ABS7FUI6</accession>
<feature type="domain" description="Hypervirulence associated protein TUDOR" evidence="2">
    <location>
        <begin position="10"/>
        <end position="68"/>
    </location>
</feature>
<gene>
    <name evidence="3" type="ORF">K1Y72_16335</name>
</gene>
<feature type="compositionally biased region" description="Basic residues" evidence="1">
    <location>
        <begin position="66"/>
        <end position="75"/>
    </location>
</feature>
<feature type="compositionally biased region" description="Basic and acidic residues" evidence="1">
    <location>
        <begin position="53"/>
        <end position="63"/>
    </location>
</feature>
<sequence>MAEDADLERGDAVEWRSHGARVPGEVEKEITERTEAAGRTVDASEDDPQYLVRSDKSGKEAVHKPSALKKKGKRR</sequence>
<dbReference type="RefSeq" id="WP_220167183.1">
    <property type="nucleotide sequence ID" value="NZ_JAIBOA010000009.1"/>
</dbReference>
<dbReference type="Proteomes" id="UP000774570">
    <property type="component" value="Unassembled WGS sequence"/>
</dbReference>
<evidence type="ECO:0000313" key="4">
    <source>
        <dbReference type="Proteomes" id="UP000774570"/>
    </source>
</evidence>
<dbReference type="Gene3D" id="2.30.30.1060">
    <property type="match status" value="1"/>
</dbReference>
<comment type="caution">
    <text evidence="3">The sequence shown here is derived from an EMBL/GenBank/DDBJ whole genome shotgun (WGS) entry which is preliminary data.</text>
</comment>
<feature type="region of interest" description="Disordered" evidence="1">
    <location>
        <begin position="19"/>
        <end position="75"/>
    </location>
</feature>
<evidence type="ECO:0000259" key="2">
    <source>
        <dbReference type="Pfam" id="PF11160"/>
    </source>
</evidence>
<proteinExistence type="predicted"/>
<protein>
    <submittedName>
        <fullName evidence="3">DUF2945 domain-containing protein</fullName>
    </submittedName>
</protein>
<feature type="compositionally biased region" description="Basic and acidic residues" evidence="1">
    <location>
        <begin position="24"/>
        <end position="36"/>
    </location>
</feature>